<evidence type="ECO:0000313" key="3">
    <source>
        <dbReference type="Proteomes" id="UP000642829"/>
    </source>
</evidence>
<organism evidence="2 3">
    <name type="scientific">Cerasicoccus arenae</name>
    <dbReference type="NCBI Taxonomy" id="424488"/>
    <lineage>
        <taxon>Bacteria</taxon>
        <taxon>Pseudomonadati</taxon>
        <taxon>Verrucomicrobiota</taxon>
        <taxon>Opitutia</taxon>
        <taxon>Puniceicoccales</taxon>
        <taxon>Cerasicoccaceae</taxon>
        <taxon>Cerasicoccus</taxon>
    </lineage>
</organism>
<reference evidence="2" key="1">
    <citation type="journal article" date="2014" name="Int. J. Syst. Evol. Microbiol.">
        <title>Complete genome sequence of Corynebacterium casei LMG S-19264T (=DSM 44701T), isolated from a smear-ripened cheese.</title>
        <authorList>
            <consortium name="US DOE Joint Genome Institute (JGI-PGF)"/>
            <person name="Walter F."/>
            <person name="Albersmeier A."/>
            <person name="Kalinowski J."/>
            <person name="Ruckert C."/>
        </authorList>
    </citation>
    <scope>NUCLEOTIDE SEQUENCE</scope>
    <source>
        <strain evidence="2">KCTC 12870</strain>
    </source>
</reference>
<keyword evidence="1" id="KW-0472">Membrane</keyword>
<sequence>MFNHFFRWLYHHRQRQAARDRLQGRRKLLPQFRRFSNSAFERATFGKYDPGGVSRWKAALVYLPVGGFILWMAIESVRALNMFQP</sequence>
<evidence type="ECO:0000256" key="1">
    <source>
        <dbReference type="SAM" id="Phobius"/>
    </source>
</evidence>
<proteinExistence type="predicted"/>
<keyword evidence="1" id="KW-0812">Transmembrane</keyword>
<dbReference type="RefSeq" id="WP_189516413.1">
    <property type="nucleotide sequence ID" value="NZ_BMXG01000021.1"/>
</dbReference>
<name>A0A8J3DM09_9BACT</name>
<keyword evidence="1" id="KW-1133">Transmembrane helix</keyword>
<dbReference type="AlphaFoldDB" id="A0A8J3DM09"/>
<protein>
    <submittedName>
        <fullName evidence="2">Uncharacterized protein</fullName>
    </submittedName>
</protein>
<comment type="caution">
    <text evidence="2">The sequence shown here is derived from an EMBL/GenBank/DDBJ whole genome shotgun (WGS) entry which is preliminary data.</text>
</comment>
<evidence type="ECO:0000313" key="2">
    <source>
        <dbReference type="EMBL" id="GHC09506.1"/>
    </source>
</evidence>
<gene>
    <name evidence="2" type="ORF">GCM10007047_28440</name>
</gene>
<dbReference type="Proteomes" id="UP000642829">
    <property type="component" value="Unassembled WGS sequence"/>
</dbReference>
<reference evidence="2" key="2">
    <citation type="submission" date="2020-09" db="EMBL/GenBank/DDBJ databases">
        <authorList>
            <person name="Sun Q."/>
            <person name="Kim S."/>
        </authorList>
    </citation>
    <scope>NUCLEOTIDE SEQUENCE</scope>
    <source>
        <strain evidence="2">KCTC 12870</strain>
    </source>
</reference>
<keyword evidence="3" id="KW-1185">Reference proteome</keyword>
<accession>A0A8J3DM09</accession>
<dbReference type="EMBL" id="BMXG01000021">
    <property type="protein sequence ID" value="GHC09506.1"/>
    <property type="molecule type" value="Genomic_DNA"/>
</dbReference>
<feature type="transmembrane region" description="Helical" evidence="1">
    <location>
        <begin position="56"/>
        <end position="74"/>
    </location>
</feature>